<dbReference type="PANTHER" id="PTHR10272:SF13">
    <property type="entry name" value="POLY(ETHYLENE TEREPHTHALATE) HYDROLASE"/>
    <property type="match status" value="1"/>
</dbReference>
<feature type="domain" description="DUF1400" evidence="6">
    <location>
        <begin position="36"/>
        <end position="164"/>
    </location>
</feature>
<keyword evidence="4" id="KW-1133">Transmembrane helix</keyword>
<feature type="domain" description="AB hydrolase-1" evidence="5">
    <location>
        <begin position="249"/>
        <end position="353"/>
    </location>
</feature>
<evidence type="ECO:0000256" key="2">
    <source>
        <dbReference type="ARBA" id="ARBA00022963"/>
    </source>
</evidence>
<dbReference type="RefSeq" id="WP_353929745.1">
    <property type="nucleotide sequence ID" value="NZ_CP150886.1"/>
</dbReference>
<keyword evidence="4" id="KW-0472">Membrane</keyword>
<dbReference type="Gene3D" id="3.40.50.1820">
    <property type="entry name" value="alpha/beta hydrolase"/>
    <property type="match status" value="1"/>
</dbReference>
<reference evidence="7 8" key="1">
    <citation type="submission" date="2024-04" db="EMBL/GenBank/DDBJ databases">
        <title>Okeanomitos corallinicola gen. &amp; sp. nov. (Nostocales, Cyanobacteria), a new toxic marine heterocyst-forming cyanobacterium from a coral reef.</title>
        <authorList>
            <person name="Li H."/>
            <person name="Li R."/>
            <person name="Kang J."/>
            <person name="Hii K.S."/>
            <person name="Mohamed H.F."/>
            <person name="Xu X."/>
            <person name="Luo Z."/>
        </authorList>
    </citation>
    <scope>NUCLEOTIDE SEQUENCE [LARGE SCALE GENOMIC DNA]</scope>
    <source>
        <strain evidence="7 8">TIOX110</strain>
    </source>
</reference>
<keyword evidence="4" id="KW-0812">Transmembrane</keyword>
<feature type="transmembrane region" description="Helical" evidence="4">
    <location>
        <begin position="570"/>
        <end position="589"/>
    </location>
</feature>
<dbReference type="Pfam" id="PF07176">
    <property type="entry name" value="DUF1400"/>
    <property type="match status" value="1"/>
</dbReference>
<dbReference type="InterPro" id="IPR029058">
    <property type="entry name" value="AB_hydrolase_fold"/>
</dbReference>
<evidence type="ECO:0000313" key="7">
    <source>
        <dbReference type="EMBL" id="WZB86831.1"/>
    </source>
</evidence>
<dbReference type="PANTHER" id="PTHR10272">
    <property type="entry name" value="PLATELET-ACTIVATING FACTOR ACETYLHYDROLASE"/>
    <property type="match status" value="1"/>
</dbReference>
<dbReference type="InterPro" id="IPR000073">
    <property type="entry name" value="AB_hydrolase_1"/>
</dbReference>
<dbReference type="SUPFAM" id="SSF53474">
    <property type="entry name" value="alpha/beta-Hydrolases"/>
    <property type="match status" value="1"/>
</dbReference>
<organism evidence="7 8">
    <name type="scientific">Okeanomitos corallinicola TIOX110</name>
    <dbReference type="NCBI Taxonomy" id="3133117"/>
    <lineage>
        <taxon>Bacteria</taxon>
        <taxon>Bacillati</taxon>
        <taxon>Cyanobacteriota</taxon>
        <taxon>Cyanophyceae</taxon>
        <taxon>Nostocales</taxon>
        <taxon>Aphanizomenonaceae</taxon>
        <taxon>Okeanomitos</taxon>
    </lineage>
</organism>
<dbReference type="Pfam" id="PF00561">
    <property type="entry name" value="Abhydrolase_1"/>
    <property type="match status" value="1"/>
</dbReference>
<keyword evidence="2" id="KW-0442">Lipid degradation</keyword>
<protein>
    <submittedName>
        <fullName evidence="7">Alpha/beta hydrolase</fullName>
    </submittedName>
</protein>
<evidence type="ECO:0000256" key="3">
    <source>
        <dbReference type="ARBA" id="ARBA00023098"/>
    </source>
</evidence>
<dbReference type="InterPro" id="IPR010802">
    <property type="entry name" value="DUF1400"/>
</dbReference>
<gene>
    <name evidence="7" type="ORF">WJM97_15720</name>
</gene>
<evidence type="ECO:0000256" key="1">
    <source>
        <dbReference type="ARBA" id="ARBA00022801"/>
    </source>
</evidence>
<evidence type="ECO:0000313" key="8">
    <source>
        <dbReference type="Proteomes" id="UP001483337"/>
    </source>
</evidence>
<keyword evidence="1 7" id="KW-0378">Hydrolase</keyword>
<sequence>MNSLFGTWTSRLRKNSLLLVLSILLPIFGISNTVMAAEKIYVSYSILEIPIPVISLEKFTKTGNIDQELAGYQDYIAPQQLQKLREILLRSIKISPAVATQFLYTEQGEFLLHRLAKLIKNKSAYTETAVNDLRNAIIFASKEPGGLTFLNILSHYPSISIHVDLANSLEIAGELENLITETNQAIATIQELSKIESATGSKTNLSQLLSLQKPKKVTSKNIRLDFFDATRNRSLLTDVYLPNVQHPTPVIVISHGLGLNSSNFHYLAKHLASQGLAVVLPNHPQLFTSHNHNSKFKEAKEFINRPLDIKYILDQLENYNQSNPQFQDKLNLQQVGVMGQSFGGYTALALAGAKINFQQLDQDCHPDRLQNTWNMSLLLQCRALELLPKSQREDNSNLSIDLQDERVKAAIAINPITSSIFGKSGLNQIQTPVMFISSSEDTVAPALYEQIIPFSWLNNPDKYLVMLIGGTHFSTIGNSQPGSKQISLPADMVGNASQARTYINALSLPFFQTYVSRKPEYIPYLNAGYAANIADKSLGLSFIQSLKNPQLVPTLDNNIQKQLPFTIIEFGYWILAIAVSLLHIIIFVMF</sequence>
<proteinExistence type="predicted"/>
<dbReference type="EMBL" id="CP150886">
    <property type="protein sequence ID" value="WZB86831.1"/>
    <property type="molecule type" value="Genomic_DNA"/>
</dbReference>
<keyword evidence="8" id="KW-1185">Reference proteome</keyword>
<dbReference type="Proteomes" id="UP001483337">
    <property type="component" value="Chromosome"/>
</dbReference>
<evidence type="ECO:0000259" key="6">
    <source>
        <dbReference type="Pfam" id="PF07176"/>
    </source>
</evidence>
<dbReference type="GO" id="GO:0016787">
    <property type="term" value="F:hydrolase activity"/>
    <property type="evidence" value="ECO:0007669"/>
    <property type="project" value="UniProtKB-KW"/>
</dbReference>
<evidence type="ECO:0000256" key="4">
    <source>
        <dbReference type="SAM" id="Phobius"/>
    </source>
</evidence>
<evidence type="ECO:0000259" key="5">
    <source>
        <dbReference type="Pfam" id="PF00561"/>
    </source>
</evidence>
<keyword evidence="3" id="KW-0443">Lipid metabolism</keyword>
<accession>A0ABZ2UNX8</accession>
<name>A0ABZ2UNX8_9CYAN</name>